<comment type="catalytic activity">
    <reaction evidence="9">
        <text>ATP + H2O = ADP + phosphate + H(+)</text>
        <dbReference type="Rhea" id="RHEA:13065"/>
        <dbReference type="ChEBI" id="CHEBI:15377"/>
        <dbReference type="ChEBI" id="CHEBI:15378"/>
        <dbReference type="ChEBI" id="CHEBI:30616"/>
        <dbReference type="ChEBI" id="CHEBI:43474"/>
        <dbReference type="ChEBI" id="CHEBI:456216"/>
    </reaction>
</comment>
<comment type="subcellular location">
    <subcellularLocation>
        <location evidence="9">Cytoplasm</location>
    </subcellularLocation>
</comment>
<dbReference type="GO" id="GO:0006310">
    <property type="term" value="P:DNA recombination"/>
    <property type="evidence" value="ECO:0007669"/>
    <property type="project" value="UniProtKB-UniRule"/>
</dbReference>
<dbReference type="Gene3D" id="1.10.8.60">
    <property type="match status" value="1"/>
</dbReference>
<dbReference type="InterPro" id="IPR027417">
    <property type="entry name" value="P-loop_NTPase"/>
</dbReference>
<dbReference type="PANTHER" id="PTHR42848">
    <property type="match status" value="1"/>
</dbReference>
<dbReference type="Proteomes" id="UP000004283">
    <property type="component" value="Unassembled WGS sequence"/>
</dbReference>
<evidence type="ECO:0000256" key="8">
    <source>
        <dbReference type="ARBA" id="ARBA00023204"/>
    </source>
</evidence>
<keyword evidence="6 9" id="KW-0238">DNA-binding</keyword>
<dbReference type="GO" id="GO:0016887">
    <property type="term" value="F:ATP hydrolysis activity"/>
    <property type="evidence" value="ECO:0007669"/>
    <property type="project" value="RHEA"/>
</dbReference>
<dbReference type="GO" id="GO:0009378">
    <property type="term" value="F:four-way junction helicase activity"/>
    <property type="evidence" value="ECO:0007669"/>
    <property type="project" value="InterPro"/>
</dbReference>
<feature type="binding site" evidence="9">
    <location>
        <begin position="164"/>
        <end position="166"/>
    </location>
    <ligand>
        <name>ATP</name>
        <dbReference type="ChEBI" id="CHEBI:30616"/>
    </ligand>
</feature>
<comment type="function">
    <text evidence="9">The RuvA-RuvB-RuvC complex processes Holliday junction (HJ) DNA during genetic recombination and DNA repair, while the RuvA-RuvB complex plays an important role in the rescue of blocked DNA replication forks via replication fork reversal (RFR). RuvA specifically binds to HJ cruciform DNA, conferring on it an open structure. The RuvB hexamer acts as an ATP-dependent pump, pulling dsDNA into and through the RuvAB complex. RuvB forms 2 homohexamers on either side of HJ DNA bound by 1 or 2 RuvA tetramers; 4 subunits per hexamer contact DNA at a time. Coordinated motions by a converter formed by DNA-disengaged RuvB subunits stimulates ATP hydrolysis and nucleotide exchange. Immobilization of the converter enables RuvB to convert the ATP-contained energy into a lever motion, pulling 2 nucleotides of DNA out of the RuvA tetramer per ATP hydrolyzed, thus driving DNA branch migration. The RuvB motors rotate together with the DNA substrate, which together with the progressing nucleotide cycle form the mechanistic basis for DNA recombination by continuous HJ branch migration. Branch migration allows RuvC to scan DNA until it finds its consensus sequence, where it cleaves and resolves cruciform DNA.</text>
</comment>
<feature type="binding site" evidence="9">
    <location>
        <position position="98"/>
    </location>
    <ligand>
        <name>ATP</name>
        <dbReference type="ChEBI" id="CHEBI:30616"/>
    </ligand>
</feature>
<keyword evidence="3 9" id="KW-0227">DNA damage</keyword>
<gene>
    <name evidence="9 11" type="primary">ruvB</name>
    <name evidence="11" type="ORF">HMPREF0555_1323</name>
</gene>
<dbReference type="Gene3D" id="1.10.10.10">
    <property type="entry name" value="Winged helix-like DNA-binding domain superfamily/Winged helix DNA-binding domain"/>
    <property type="match status" value="1"/>
</dbReference>
<dbReference type="SMART" id="SM00382">
    <property type="entry name" value="AAA"/>
    <property type="match status" value="1"/>
</dbReference>
<dbReference type="InterPro" id="IPR036388">
    <property type="entry name" value="WH-like_DNA-bd_sf"/>
</dbReference>
<organism evidence="11 12">
    <name type="scientific">Leuconostoc mesenteroides subsp. cremoris ATCC 19254</name>
    <dbReference type="NCBI Taxonomy" id="586220"/>
    <lineage>
        <taxon>Bacteria</taxon>
        <taxon>Bacillati</taxon>
        <taxon>Bacillota</taxon>
        <taxon>Bacilli</taxon>
        <taxon>Lactobacillales</taxon>
        <taxon>Lactobacillaceae</taxon>
        <taxon>Leuconostoc</taxon>
    </lineage>
</organism>
<protein>
    <recommendedName>
        <fullName evidence="9">Holliday junction branch migration complex subunit RuvB</fullName>
        <ecNumber evidence="9">3.6.4.-</ecNumber>
    </recommendedName>
</protein>
<dbReference type="InterPro" id="IPR008823">
    <property type="entry name" value="RuvB_wg_C"/>
</dbReference>
<dbReference type="GO" id="GO:0005737">
    <property type="term" value="C:cytoplasm"/>
    <property type="evidence" value="ECO:0007669"/>
    <property type="project" value="UniProtKB-SubCell"/>
</dbReference>
<dbReference type="Pfam" id="PF05496">
    <property type="entry name" value="RuvB_N"/>
    <property type="match status" value="1"/>
</dbReference>
<dbReference type="NCBIfam" id="TIGR00635">
    <property type="entry name" value="ruvB"/>
    <property type="match status" value="1"/>
</dbReference>
<evidence type="ECO:0000259" key="10">
    <source>
        <dbReference type="SMART" id="SM00382"/>
    </source>
</evidence>
<dbReference type="HOGENOM" id="CLU_055599_1_0_9"/>
<feature type="binding site" evidence="9">
    <location>
        <position position="351"/>
    </location>
    <ligand>
        <name>DNA</name>
        <dbReference type="ChEBI" id="CHEBI:16991"/>
    </ligand>
</feature>
<sequence>MMFKNITTSSNVYNIGLAMTEDNPQFNQWHEQDTEVDHLLRDAAANDEEQRSELSLRPQFLREYIGQEALKEELNVYISAAKQREEALDHVLLFGPPGLGKTTLAMIIANEMNVNIKTTSGPAIEKPGDLVALLNELEPGDILFIDEIHRIPTNIEEIMYSAMEDYFVDIMVGQGPTARPVHFPLPPFTLIGATTRPGMLSKPLRDRFGIINSLQYYTPEELQQIVVRTADIFNAPIKSEGAYEISLRSRGTPRIANRLLKRVRDFAQVEGKDAIDKNIVTIGLDKLRVDNRGLDETDHKLLETMIEYYKGGPVGLNTIAANIGEESETLEAMVEPYLLQIGFLQRTPRGRVVTEAGYTHLGHAYQRKL</sequence>
<reference evidence="11 12" key="1">
    <citation type="submission" date="2009-04" db="EMBL/GenBank/DDBJ databases">
        <authorList>
            <person name="Qin X."/>
            <person name="Bachman B."/>
            <person name="Battles P."/>
            <person name="Bell A."/>
            <person name="Bess C."/>
            <person name="Bickham C."/>
            <person name="Chaboub L."/>
            <person name="Chen D."/>
            <person name="Coyle M."/>
            <person name="Deiros D.R."/>
            <person name="Dinh H."/>
            <person name="Forbes L."/>
            <person name="Fowler G."/>
            <person name="Francisco L."/>
            <person name="Fu Q."/>
            <person name="Gubbala S."/>
            <person name="Hale W."/>
            <person name="Han Y."/>
            <person name="Hemphill L."/>
            <person name="Highlander S.K."/>
            <person name="Hirani K."/>
            <person name="Hogues M."/>
            <person name="Jackson L."/>
            <person name="Jakkamsetti A."/>
            <person name="Javaid M."/>
            <person name="Jiang H."/>
            <person name="Korchina V."/>
            <person name="Kovar C."/>
            <person name="Lara F."/>
            <person name="Lee S."/>
            <person name="Mata R."/>
            <person name="Mathew T."/>
            <person name="Moen C."/>
            <person name="Morales K."/>
            <person name="Munidasa M."/>
            <person name="Nazareth L."/>
            <person name="Ngo R."/>
            <person name="Nguyen L."/>
            <person name="Okwuonu G."/>
            <person name="Ongeri F."/>
            <person name="Patil S."/>
            <person name="Petrosino J."/>
            <person name="Pham C."/>
            <person name="Pham P."/>
            <person name="Pu L.-L."/>
            <person name="Puazo M."/>
            <person name="Raj R."/>
            <person name="Reid J."/>
            <person name="Rouhana J."/>
            <person name="Saada N."/>
            <person name="Shang Y."/>
            <person name="Simmons D."/>
            <person name="Thornton R."/>
            <person name="Warren J."/>
            <person name="Weissenberger G."/>
            <person name="Zhang J."/>
            <person name="Zhang L."/>
            <person name="Zhou C."/>
            <person name="Zhu D."/>
            <person name="Muzny D."/>
            <person name="Worley K."/>
            <person name="Gibbs R."/>
        </authorList>
    </citation>
    <scope>NUCLEOTIDE SEQUENCE [LARGE SCALE GENOMIC DNA]</scope>
    <source>
        <strain evidence="11 12">ATCC 19254</strain>
    </source>
</reference>
<feature type="region of interest" description="Small ATPAse domain (RuvB-S)" evidence="9">
    <location>
        <begin position="218"/>
        <end position="288"/>
    </location>
</feature>
<evidence type="ECO:0000313" key="11">
    <source>
        <dbReference type="EMBL" id="EEJ42074.1"/>
    </source>
</evidence>
<evidence type="ECO:0000256" key="2">
    <source>
        <dbReference type="ARBA" id="ARBA00022741"/>
    </source>
</evidence>
<evidence type="ECO:0000256" key="3">
    <source>
        <dbReference type="ARBA" id="ARBA00022763"/>
    </source>
</evidence>
<accession>C2KL07</accession>
<feature type="binding site" evidence="9">
    <location>
        <position position="56"/>
    </location>
    <ligand>
        <name>ATP</name>
        <dbReference type="ChEBI" id="CHEBI:30616"/>
    </ligand>
</feature>
<keyword evidence="7 9" id="KW-0233">DNA recombination</keyword>
<dbReference type="SUPFAM" id="SSF52540">
    <property type="entry name" value="P-loop containing nucleoside triphosphate hydrolases"/>
    <property type="match status" value="1"/>
</dbReference>
<dbReference type="InterPro" id="IPR036390">
    <property type="entry name" value="WH_DNA-bd_sf"/>
</dbReference>
<keyword evidence="5 9" id="KW-0067">ATP-binding</keyword>
<dbReference type="Pfam" id="PF05491">
    <property type="entry name" value="WHD_RuvB"/>
    <property type="match status" value="1"/>
</dbReference>
<dbReference type="GO" id="GO:0048476">
    <property type="term" value="C:Holliday junction resolvase complex"/>
    <property type="evidence" value="ECO:0007669"/>
    <property type="project" value="UniProtKB-UniRule"/>
</dbReference>
<name>C2KL07_LEUMC</name>
<feature type="binding site" evidence="9">
    <location>
        <position position="57"/>
    </location>
    <ligand>
        <name>ATP</name>
        <dbReference type="ChEBI" id="CHEBI:30616"/>
    </ligand>
</feature>
<comment type="domain">
    <text evidence="9">Has 3 domains, the large (RuvB-L) and small ATPase (RuvB-S) domains and the C-terminal head (RuvB-H) domain. The head domain binds DNA, while the ATPase domains jointly bind ATP, ADP or are empty depending on the state of the subunit in the translocation cycle. During a single DNA translocation step the structure of each domain remains the same, but their relative positions change.</text>
</comment>
<comment type="caution">
    <text evidence="11">The sequence shown here is derived from an EMBL/GenBank/DDBJ whole genome shotgun (WGS) entry which is preliminary data.</text>
</comment>
<comment type="subunit">
    <text evidence="9">Homohexamer. Forms an RuvA(8)-RuvB(12)-Holliday junction (HJ) complex. HJ DNA is sandwiched between 2 RuvA tetramers; dsDNA enters through RuvA and exits via RuvB. An RuvB hexamer assembles on each DNA strand where it exits the tetramer. Each RuvB hexamer is contacted by two RuvA subunits (via domain III) on 2 adjacent RuvB subunits; this complex drives branch migration. In the full resolvosome a probable DNA-RuvA(4)-RuvB(12)-RuvC(2) complex forms which resolves the HJ.</text>
</comment>
<keyword evidence="4 9" id="KW-0378">Hydrolase</keyword>
<dbReference type="NCBIfam" id="NF000868">
    <property type="entry name" value="PRK00080.1"/>
    <property type="match status" value="1"/>
</dbReference>
<dbReference type="InterPro" id="IPR004605">
    <property type="entry name" value="DNA_helicase_Holl-junc_RuvB"/>
</dbReference>
<dbReference type="HAMAP" id="MF_00016">
    <property type="entry name" value="DNA_HJ_migration_RuvB"/>
    <property type="match status" value="1"/>
</dbReference>
<keyword evidence="11" id="KW-0347">Helicase</keyword>
<evidence type="ECO:0000256" key="1">
    <source>
        <dbReference type="ARBA" id="ARBA00022490"/>
    </source>
</evidence>
<evidence type="ECO:0000256" key="4">
    <source>
        <dbReference type="ARBA" id="ARBA00022801"/>
    </source>
</evidence>
<dbReference type="SUPFAM" id="SSF46785">
    <property type="entry name" value="Winged helix' DNA-binding domain"/>
    <property type="match status" value="1"/>
</dbReference>
<dbReference type="AlphaFoldDB" id="C2KL07"/>
<dbReference type="GO" id="GO:0000400">
    <property type="term" value="F:four-way junction DNA binding"/>
    <property type="evidence" value="ECO:0007669"/>
    <property type="project" value="UniProtKB-UniRule"/>
</dbReference>
<evidence type="ECO:0000256" key="7">
    <source>
        <dbReference type="ARBA" id="ARBA00023172"/>
    </source>
</evidence>
<keyword evidence="2 9" id="KW-0547">Nucleotide-binding</keyword>
<feature type="binding site" evidence="9">
    <location>
        <position position="102"/>
    </location>
    <ligand>
        <name>ATP</name>
        <dbReference type="ChEBI" id="CHEBI:30616"/>
    </ligand>
</feature>
<comment type="caution">
    <text evidence="9">Lacks conserved residue(s) required for the propagation of feature annotation.</text>
</comment>
<dbReference type="Pfam" id="PF17864">
    <property type="entry name" value="AAA_lid_4"/>
    <property type="match status" value="1"/>
</dbReference>
<dbReference type="GO" id="GO:0006281">
    <property type="term" value="P:DNA repair"/>
    <property type="evidence" value="ECO:0007669"/>
    <property type="project" value="UniProtKB-UniRule"/>
</dbReference>
<dbReference type="InterPro" id="IPR003593">
    <property type="entry name" value="AAA+_ATPase"/>
</dbReference>
<keyword evidence="1 9" id="KW-0963">Cytoplasm</keyword>
<evidence type="ECO:0000256" key="5">
    <source>
        <dbReference type="ARBA" id="ARBA00022840"/>
    </source>
</evidence>
<dbReference type="GO" id="GO:0005524">
    <property type="term" value="F:ATP binding"/>
    <property type="evidence" value="ECO:0007669"/>
    <property type="project" value="UniProtKB-UniRule"/>
</dbReference>
<comment type="similarity">
    <text evidence="9">Belongs to the RuvB family.</text>
</comment>
<dbReference type="PANTHER" id="PTHR42848:SF1">
    <property type="entry name" value="HOLLIDAY JUNCTION BRANCH MIGRATION COMPLEX SUBUNIT RUVB"/>
    <property type="match status" value="1"/>
</dbReference>
<proteinExistence type="inferred from homology"/>
<evidence type="ECO:0000256" key="9">
    <source>
        <dbReference type="HAMAP-Rule" id="MF_00016"/>
    </source>
</evidence>
<dbReference type="CDD" id="cd00009">
    <property type="entry name" value="AAA"/>
    <property type="match status" value="1"/>
</dbReference>
<feature type="binding site" evidence="9">
    <location>
        <position position="207"/>
    </location>
    <ligand>
        <name>ATP</name>
        <dbReference type="ChEBI" id="CHEBI:30616"/>
    </ligand>
</feature>
<feature type="binding site" evidence="9">
    <location>
        <position position="217"/>
    </location>
    <ligand>
        <name>ATP</name>
        <dbReference type="ChEBI" id="CHEBI:30616"/>
    </ligand>
</feature>
<feature type="binding site" evidence="9">
    <location>
        <position position="101"/>
    </location>
    <ligand>
        <name>ATP</name>
        <dbReference type="ChEBI" id="CHEBI:30616"/>
    </ligand>
</feature>
<dbReference type="Gene3D" id="3.40.50.300">
    <property type="entry name" value="P-loop containing nucleotide triphosphate hydrolases"/>
    <property type="match status" value="1"/>
</dbReference>
<feature type="domain" description="AAA+ ATPase" evidence="10">
    <location>
        <begin position="87"/>
        <end position="214"/>
    </location>
</feature>
<feature type="binding site" evidence="9">
    <location>
        <position position="346"/>
    </location>
    <ligand>
        <name>DNA</name>
        <dbReference type="ChEBI" id="CHEBI:16991"/>
    </ligand>
</feature>
<dbReference type="EC" id="3.6.4.-" evidence="9"/>
<feature type="region of interest" description="Head domain (RuvB-H)" evidence="9">
    <location>
        <begin position="291"/>
        <end position="369"/>
    </location>
</feature>
<dbReference type="InterPro" id="IPR008824">
    <property type="entry name" value="RuvB-like_N"/>
</dbReference>
<dbReference type="InterPro" id="IPR041445">
    <property type="entry name" value="AAA_lid_4"/>
</dbReference>
<feature type="binding site" evidence="9">
    <location>
        <position position="254"/>
    </location>
    <ligand>
        <name>ATP</name>
        <dbReference type="ChEBI" id="CHEBI:30616"/>
    </ligand>
</feature>
<feature type="binding site" evidence="9">
    <location>
        <position position="103"/>
    </location>
    <ligand>
        <name>ATP</name>
        <dbReference type="ChEBI" id="CHEBI:30616"/>
    </ligand>
</feature>
<evidence type="ECO:0000313" key="12">
    <source>
        <dbReference type="Proteomes" id="UP000004283"/>
    </source>
</evidence>
<dbReference type="EMBL" id="ACKV01000072">
    <property type="protein sequence ID" value="EEJ42074.1"/>
    <property type="molecule type" value="Genomic_DNA"/>
</dbReference>
<keyword evidence="8 9" id="KW-0234">DNA repair</keyword>
<feature type="binding site" evidence="9">
    <location>
        <position position="102"/>
    </location>
    <ligand>
        <name>Mg(2+)</name>
        <dbReference type="ChEBI" id="CHEBI:18420"/>
    </ligand>
</feature>
<evidence type="ECO:0000256" key="6">
    <source>
        <dbReference type="ARBA" id="ARBA00023125"/>
    </source>
</evidence>